<proteinExistence type="predicted"/>
<keyword evidence="3 4" id="KW-0472">Membrane</keyword>
<organism evidence="6 7">
    <name type="scientific">Paraburkholderia tropica</name>
    <dbReference type="NCBI Taxonomy" id="92647"/>
    <lineage>
        <taxon>Bacteria</taxon>
        <taxon>Pseudomonadati</taxon>
        <taxon>Pseudomonadota</taxon>
        <taxon>Betaproteobacteria</taxon>
        <taxon>Burkholderiales</taxon>
        <taxon>Burkholderiaceae</taxon>
        <taxon>Paraburkholderia</taxon>
    </lineage>
</organism>
<gene>
    <name evidence="6" type="ORF">SAMN05216550_13037</name>
</gene>
<protein>
    <submittedName>
        <fullName evidence="6">MFS transporter, FSR family, fosmidomycin resistance protein</fullName>
    </submittedName>
</protein>
<dbReference type="CDD" id="cd17478">
    <property type="entry name" value="MFS_FsR"/>
    <property type="match status" value="1"/>
</dbReference>
<dbReference type="GO" id="GO:0005886">
    <property type="term" value="C:plasma membrane"/>
    <property type="evidence" value="ECO:0007669"/>
    <property type="project" value="TreeGrafter"/>
</dbReference>
<feature type="transmembrane region" description="Helical" evidence="4">
    <location>
        <begin position="240"/>
        <end position="260"/>
    </location>
</feature>
<feature type="transmembrane region" description="Helical" evidence="4">
    <location>
        <begin position="169"/>
        <end position="191"/>
    </location>
</feature>
<evidence type="ECO:0000256" key="3">
    <source>
        <dbReference type="ARBA" id="ARBA00023136"/>
    </source>
</evidence>
<feature type="domain" description="Major facilitator superfamily (MFS) profile" evidence="5">
    <location>
        <begin position="44"/>
        <end position="422"/>
    </location>
</feature>
<comment type="caution">
    <text evidence="6">The sequence shown here is derived from an EMBL/GenBank/DDBJ whole genome shotgun (WGS) entry which is preliminary data.</text>
</comment>
<feature type="transmembrane region" description="Helical" evidence="4">
    <location>
        <begin position="368"/>
        <end position="391"/>
    </location>
</feature>
<accession>A0AAQ1JYA3</accession>
<dbReference type="PROSITE" id="PS50850">
    <property type="entry name" value="MFS"/>
    <property type="match status" value="1"/>
</dbReference>
<dbReference type="Gene3D" id="1.20.1250.20">
    <property type="entry name" value="MFS general substrate transporter like domains"/>
    <property type="match status" value="2"/>
</dbReference>
<name>A0AAQ1JYA3_9BURK</name>
<feature type="transmembrane region" description="Helical" evidence="4">
    <location>
        <begin position="397"/>
        <end position="417"/>
    </location>
</feature>
<dbReference type="PANTHER" id="PTHR43129">
    <property type="entry name" value="FOSMIDOMYCIN RESISTANCE PROTEIN"/>
    <property type="match status" value="1"/>
</dbReference>
<feature type="transmembrane region" description="Helical" evidence="4">
    <location>
        <begin position="73"/>
        <end position="95"/>
    </location>
</feature>
<evidence type="ECO:0000259" key="5">
    <source>
        <dbReference type="PROSITE" id="PS50850"/>
    </source>
</evidence>
<dbReference type="SUPFAM" id="SSF103473">
    <property type="entry name" value="MFS general substrate transporter"/>
    <property type="match status" value="1"/>
</dbReference>
<evidence type="ECO:0000256" key="1">
    <source>
        <dbReference type="ARBA" id="ARBA00022692"/>
    </source>
</evidence>
<reference evidence="6 7" key="1">
    <citation type="submission" date="2016-10" db="EMBL/GenBank/DDBJ databases">
        <authorList>
            <person name="Varghese N."/>
            <person name="Submissions S."/>
        </authorList>
    </citation>
    <scope>NUCLEOTIDE SEQUENCE [LARGE SCALE GENOMIC DNA]</scope>
    <source>
        <strain evidence="6 7">LMG 22274</strain>
    </source>
</reference>
<feature type="transmembrane region" description="Helical" evidence="4">
    <location>
        <begin position="311"/>
        <end position="330"/>
    </location>
</feature>
<dbReference type="PANTHER" id="PTHR43129:SF1">
    <property type="entry name" value="FOSMIDOMYCIN RESISTANCE PROTEIN"/>
    <property type="match status" value="1"/>
</dbReference>
<dbReference type="Pfam" id="PF07690">
    <property type="entry name" value="MFS_1"/>
    <property type="match status" value="1"/>
</dbReference>
<evidence type="ECO:0000313" key="6">
    <source>
        <dbReference type="EMBL" id="SEK14672.1"/>
    </source>
</evidence>
<dbReference type="EMBL" id="FNZM01000030">
    <property type="protein sequence ID" value="SEK14672.1"/>
    <property type="molecule type" value="Genomic_DNA"/>
</dbReference>
<dbReference type="AlphaFoldDB" id="A0AAQ1JYA3"/>
<feature type="transmembrane region" description="Helical" evidence="4">
    <location>
        <begin position="280"/>
        <end position="299"/>
    </location>
</feature>
<evidence type="ECO:0000256" key="4">
    <source>
        <dbReference type="SAM" id="Phobius"/>
    </source>
</evidence>
<evidence type="ECO:0000256" key="2">
    <source>
        <dbReference type="ARBA" id="ARBA00022989"/>
    </source>
</evidence>
<sequence length="430" mass="45411">MLSCQRHMETSLDKRALSGAAAASAASTATPSAAPAVQRTVYSVLGAISFSHLLNDMIQSLILAIYPMLKDNFALSFTQIGLITLTYQITASMLQPLVGVYTDKRPMPYSLPVGMGFTLCGLLLMSVAPSFGVLLVAAALVGCGSSVFHPESSRVARMASGGRHGLAQSLFQVGGNAGSSLGPLLAAAIIIPHGQRSIAWFSVAALVAMFVLTQIGRWYKAHPNLKKKRAEAPAVALSRGRVAMAISILVLLVFSKYFYLASINSYFTFYLIDRFHLPVQAAQVHLFVFLAAVAAGTIIGGPVGDRIGRKYVIWGSILGVAPFTLLLPYANLFWTSVLTVIIGIVLASAFSAILVYAQELIPGKVGMVAGLFFGFAFGLGGIGAAVLGQLADATSITFVYKVCSFLPLIGILTVFLPDVEGKKKRAKAAA</sequence>
<evidence type="ECO:0000313" key="7">
    <source>
        <dbReference type="Proteomes" id="UP000183529"/>
    </source>
</evidence>
<feature type="transmembrane region" description="Helical" evidence="4">
    <location>
        <begin position="336"/>
        <end position="356"/>
    </location>
</feature>
<dbReference type="Proteomes" id="UP000183529">
    <property type="component" value="Unassembled WGS sequence"/>
</dbReference>
<feature type="transmembrane region" description="Helical" evidence="4">
    <location>
        <begin position="115"/>
        <end position="148"/>
    </location>
</feature>
<keyword evidence="1 4" id="KW-0812">Transmembrane</keyword>
<dbReference type="GO" id="GO:0022857">
    <property type="term" value="F:transmembrane transporter activity"/>
    <property type="evidence" value="ECO:0007669"/>
    <property type="project" value="InterPro"/>
</dbReference>
<feature type="transmembrane region" description="Helical" evidence="4">
    <location>
        <begin position="197"/>
        <end position="219"/>
    </location>
</feature>
<keyword evidence="2 4" id="KW-1133">Transmembrane helix</keyword>
<dbReference type="InterPro" id="IPR020846">
    <property type="entry name" value="MFS_dom"/>
</dbReference>
<dbReference type="InterPro" id="IPR011701">
    <property type="entry name" value="MFS"/>
</dbReference>
<dbReference type="InterPro" id="IPR036259">
    <property type="entry name" value="MFS_trans_sf"/>
</dbReference>